<dbReference type="InterPro" id="IPR020904">
    <property type="entry name" value="Sc_DH/Rdtase_CS"/>
</dbReference>
<comment type="similarity">
    <text evidence="1">Belongs to the short-chain dehydrogenases/reductases (SDR) family.</text>
</comment>
<dbReference type="GO" id="GO:0006633">
    <property type="term" value="P:fatty acid biosynthetic process"/>
    <property type="evidence" value="ECO:0007669"/>
    <property type="project" value="TreeGrafter"/>
</dbReference>
<dbReference type="PROSITE" id="PS00061">
    <property type="entry name" value="ADH_SHORT"/>
    <property type="match status" value="1"/>
</dbReference>
<dbReference type="Proteomes" id="UP001310890">
    <property type="component" value="Unassembled WGS sequence"/>
</dbReference>
<dbReference type="AlphaFoldDB" id="A0AAN7TDH6"/>
<dbReference type="Pfam" id="PF13561">
    <property type="entry name" value="adh_short_C2"/>
    <property type="match status" value="1"/>
</dbReference>
<evidence type="ECO:0000256" key="2">
    <source>
        <dbReference type="ARBA" id="ARBA00022857"/>
    </source>
</evidence>
<name>A0AAN7TDH6_9PEZI</name>
<keyword evidence="2" id="KW-0521">NADP</keyword>
<reference evidence="4" key="1">
    <citation type="submission" date="2023-08" db="EMBL/GenBank/DDBJ databases">
        <title>Black Yeasts Isolated from many extreme environments.</title>
        <authorList>
            <person name="Coleine C."/>
            <person name="Stajich J.E."/>
            <person name="Selbmann L."/>
        </authorList>
    </citation>
    <scope>NUCLEOTIDE SEQUENCE</scope>
    <source>
        <strain evidence="4">CCFEE 5401</strain>
    </source>
</reference>
<organism evidence="4 5">
    <name type="scientific">Meristemomyces frigidus</name>
    <dbReference type="NCBI Taxonomy" id="1508187"/>
    <lineage>
        <taxon>Eukaryota</taxon>
        <taxon>Fungi</taxon>
        <taxon>Dikarya</taxon>
        <taxon>Ascomycota</taxon>
        <taxon>Pezizomycotina</taxon>
        <taxon>Dothideomycetes</taxon>
        <taxon>Dothideomycetidae</taxon>
        <taxon>Mycosphaerellales</taxon>
        <taxon>Teratosphaeriaceae</taxon>
        <taxon>Meristemomyces</taxon>
    </lineage>
</organism>
<dbReference type="InterPro" id="IPR036291">
    <property type="entry name" value="NAD(P)-bd_dom_sf"/>
</dbReference>
<dbReference type="PANTHER" id="PTHR42760:SF127">
    <property type="entry name" value="3-KETOACYL-ACYL CARRIER PROTEIN REDUCTASE-RELATED"/>
    <property type="match status" value="1"/>
</dbReference>
<dbReference type="CDD" id="cd05233">
    <property type="entry name" value="SDR_c"/>
    <property type="match status" value="1"/>
</dbReference>
<evidence type="ECO:0000256" key="3">
    <source>
        <dbReference type="ARBA" id="ARBA00023002"/>
    </source>
</evidence>
<keyword evidence="3" id="KW-0560">Oxidoreductase</keyword>
<comment type="caution">
    <text evidence="4">The sequence shown here is derived from an EMBL/GenBank/DDBJ whole genome shotgun (WGS) entry which is preliminary data.</text>
</comment>
<dbReference type="PRINTS" id="PR00081">
    <property type="entry name" value="GDHRDH"/>
</dbReference>
<dbReference type="SUPFAM" id="SSF51735">
    <property type="entry name" value="NAD(P)-binding Rossmann-fold domains"/>
    <property type="match status" value="1"/>
</dbReference>
<dbReference type="PROSITE" id="PS51257">
    <property type="entry name" value="PROKAR_LIPOPROTEIN"/>
    <property type="match status" value="1"/>
</dbReference>
<sequence length="257" mass="27243">MSATKVDNEITGRLALITGASGGIGAACARDLALHGVRLALTYSTNQSAVQTLQEELQSRFAGLETSTHQCDIAQEGDLKRLFEEVKAKHGHHPDILFANAGYGKRIPHILDLTLAEWDYTLTCNLRSAFILTQLALPHMLAQTWGRIIYNSSIAAGGTSINGCHYSASKAGIQGLSKNLAAKMGRSGVTFNDIAPAMITGTGMIPSEEDLMGTPGDPRGIPVGRSGRPEECANVVTMVCRTGYMTGQSLLISGGLK</sequence>
<proteinExistence type="inferred from homology"/>
<dbReference type="GO" id="GO:0048038">
    <property type="term" value="F:quinone binding"/>
    <property type="evidence" value="ECO:0007669"/>
    <property type="project" value="TreeGrafter"/>
</dbReference>
<dbReference type="EMBL" id="JAVRRL010000088">
    <property type="protein sequence ID" value="KAK5108374.1"/>
    <property type="molecule type" value="Genomic_DNA"/>
</dbReference>
<evidence type="ECO:0000313" key="4">
    <source>
        <dbReference type="EMBL" id="KAK5108374.1"/>
    </source>
</evidence>
<dbReference type="GO" id="GO:0016616">
    <property type="term" value="F:oxidoreductase activity, acting on the CH-OH group of donors, NAD or NADP as acceptor"/>
    <property type="evidence" value="ECO:0007669"/>
    <property type="project" value="TreeGrafter"/>
</dbReference>
<dbReference type="PRINTS" id="PR00080">
    <property type="entry name" value="SDRFAMILY"/>
</dbReference>
<dbReference type="Gene3D" id="3.40.50.720">
    <property type="entry name" value="NAD(P)-binding Rossmann-like Domain"/>
    <property type="match status" value="1"/>
</dbReference>
<protein>
    <submittedName>
        <fullName evidence="4">Uncharacterized protein</fullName>
    </submittedName>
</protein>
<evidence type="ECO:0000256" key="1">
    <source>
        <dbReference type="ARBA" id="ARBA00006484"/>
    </source>
</evidence>
<gene>
    <name evidence="4" type="ORF">LTR62_008404</name>
</gene>
<accession>A0AAN7TDH6</accession>
<dbReference type="PANTHER" id="PTHR42760">
    <property type="entry name" value="SHORT-CHAIN DEHYDROGENASES/REDUCTASES FAMILY MEMBER"/>
    <property type="match status" value="1"/>
</dbReference>
<dbReference type="InterPro" id="IPR002347">
    <property type="entry name" value="SDR_fam"/>
</dbReference>
<evidence type="ECO:0000313" key="5">
    <source>
        <dbReference type="Proteomes" id="UP001310890"/>
    </source>
</evidence>
<dbReference type="FunFam" id="3.40.50.720:FF:000173">
    <property type="entry name" value="3-oxoacyl-[acyl-carrier protein] reductase"/>
    <property type="match status" value="1"/>
</dbReference>